<dbReference type="PANTHER" id="PTHR38463:SF1">
    <property type="entry name" value="STRESS RESPONSE PROTEIN YSNF"/>
    <property type="match status" value="1"/>
</dbReference>
<dbReference type="InterPro" id="IPR052967">
    <property type="entry name" value="Stress_Response_Assoc"/>
</dbReference>
<dbReference type="KEGG" id="lck:HN018_25035"/>
<name>A0A6M8HYW2_9PROT</name>
<organism evidence="2 3">
    <name type="scientific">Lichenicola cladoniae</name>
    <dbReference type="NCBI Taxonomy" id="1484109"/>
    <lineage>
        <taxon>Bacteria</taxon>
        <taxon>Pseudomonadati</taxon>
        <taxon>Pseudomonadota</taxon>
        <taxon>Alphaproteobacteria</taxon>
        <taxon>Acetobacterales</taxon>
        <taxon>Acetobacteraceae</taxon>
        <taxon>Lichenicola</taxon>
    </lineage>
</organism>
<dbReference type="PANTHER" id="PTHR38463">
    <property type="entry name" value="STRESS RESPONSE PROTEIN YSNF"/>
    <property type="match status" value="1"/>
</dbReference>
<evidence type="ECO:0000313" key="2">
    <source>
        <dbReference type="EMBL" id="QKE93446.1"/>
    </source>
</evidence>
<accession>A0A6M8HYW2</accession>
<dbReference type="RefSeq" id="WP_171837119.1">
    <property type="nucleotide sequence ID" value="NZ_CP053710.1"/>
</dbReference>
<dbReference type="Proteomes" id="UP000500767">
    <property type="component" value="Plasmid unnamed2"/>
</dbReference>
<dbReference type="InterPro" id="IPR019060">
    <property type="entry name" value="DUF2382"/>
</dbReference>
<evidence type="ECO:0000313" key="3">
    <source>
        <dbReference type="Proteomes" id="UP000500767"/>
    </source>
</evidence>
<sequence>MKQETLVAVFDTEKQADMAVFDLIRAGVLQSNIDRHAKAALDARAGPAPAPGQDTGFWSHLFGGETSDEQNAVYEQTTRSRGDVVTVLLLDGEGDAEQVMTVLEKHSPVDVAERAATYGQVASITPLPIRSEQTFQLSAERLAVSKRQVNRGAIRLRRFVQTKVAEQNVTLQDVTVAVDRRAAAANTPVAPDAFMGGMIEMTETREEVVVSKRARVREELVLHKVISERVETIHENLRSEEVEVEQIPAVVKPNIAPNPGL</sequence>
<dbReference type="EMBL" id="CP053710">
    <property type="protein sequence ID" value="QKE93446.1"/>
    <property type="molecule type" value="Genomic_DNA"/>
</dbReference>
<dbReference type="AlphaFoldDB" id="A0A6M8HYW2"/>
<feature type="domain" description="DUF2382" evidence="1">
    <location>
        <begin position="136"/>
        <end position="244"/>
    </location>
</feature>
<geneLocation type="plasmid" evidence="2 3">
    <name>unnamed2</name>
</geneLocation>
<reference evidence="2 3" key="1">
    <citation type="journal article" date="2014" name="World J. Microbiol. Biotechnol.">
        <title>Biodiversity and physiological characteristics of Antarctic and Arctic lichens-associated bacteria.</title>
        <authorList>
            <person name="Lee Y.M."/>
            <person name="Kim E.H."/>
            <person name="Lee H.K."/>
            <person name="Hong S.G."/>
        </authorList>
    </citation>
    <scope>NUCLEOTIDE SEQUENCE [LARGE SCALE GENOMIC DNA]</scope>
    <source>
        <strain evidence="2 3">PAMC 26569</strain>
        <plasmid evidence="2">unnamed2</plasmid>
    </source>
</reference>
<dbReference type="Pfam" id="PF09557">
    <property type="entry name" value="DUF2382"/>
    <property type="match status" value="1"/>
</dbReference>
<keyword evidence="3" id="KW-1185">Reference proteome</keyword>
<protein>
    <submittedName>
        <fullName evidence="2">YsnF/AvaK domain-containing protein</fullName>
    </submittedName>
</protein>
<keyword evidence="2" id="KW-0614">Plasmid</keyword>
<evidence type="ECO:0000259" key="1">
    <source>
        <dbReference type="Pfam" id="PF09557"/>
    </source>
</evidence>
<gene>
    <name evidence="2" type="ORF">HN018_25035</name>
</gene>
<proteinExistence type="predicted"/>